<organism evidence="1 2">
    <name type="scientific">Blautia pseudococcoides</name>
    <dbReference type="NCBI Taxonomy" id="1796616"/>
    <lineage>
        <taxon>Bacteria</taxon>
        <taxon>Bacillati</taxon>
        <taxon>Bacillota</taxon>
        <taxon>Clostridia</taxon>
        <taxon>Lachnospirales</taxon>
        <taxon>Lachnospiraceae</taxon>
        <taxon>Blautia</taxon>
    </lineage>
</organism>
<dbReference type="AlphaFoldDB" id="A0A1C7IEG6"/>
<dbReference type="Gene3D" id="1.20.58.1000">
    <property type="entry name" value="Metal-sensitive repressor, helix protomer"/>
    <property type="match status" value="1"/>
</dbReference>
<dbReference type="PANTHER" id="PTHR33677:SF5">
    <property type="entry name" value="TRANSCRIPTIONAL REPRESSOR FRMR"/>
    <property type="match status" value="1"/>
</dbReference>
<proteinExistence type="predicted"/>
<name>A0A1C7IEG6_9FIRM</name>
<dbReference type="OrthoDB" id="9811244at2"/>
<dbReference type="InterPro" id="IPR038390">
    <property type="entry name" value="Metal_Tscrpt_repr_sf"/>
</dbReference>
<evidence type="ECO:0000313" key="1">
    <source>
        <dbReference type="EMBL" id="ANU76582.1"/>
    </source>
</evidence>
<evidence type="ECO:0000313" key="2">
    <source>
        <dbReference type="Proteomes" id="UP000092574"/>
    </source>
</evidence>
<dbReference type="InterPro" id="IPR003735">
    <property type="entry name" value="Metal_Tscrpt_repr"/>
</dbReference>
<accession>A0A1C7IEG6</accession>
<dbReference type="Proteomes" id="UP000092574">
    <property type="component" value="Chromosome"/>
</dbReference>
<gene>
    <name evidence="1" type="ORF">A4V09_12855</name>
</gene>
<dbReference type="RefSeq" id="WP_065542743.1">
    <property type="nucleotide sequence ID" value="NZ_CP015405.2"/>
</dbReference>
<dbReference type="GO" id="GO:0046872">
    <property type="term" value="F:metal ion binding"/>
    <property type="evidence" value="ECO:0007669"/>
    <property type="project" value="InterPro"/>
</dbReference>
<dbReference type="GO" id="GO:0045892">
    <property type="term" value="P:negative regulation of DNA-templated transcription"/>
    <property type="evidence" value="ECO:0007669"/>
    <property type="project" value="UniProtKB-ARBA"/>
</dbReference>
<dbReference type="GO" id="GO:0003677">
    <property type="term" value="F:DNA binding"/>
    <property type="evidence" value="ECO:0007669"/>
    <property type="project" value="InterPro"/>
</dbReference>
<dbReference type="PANTHER" id="PTHR33677">
    <property type="entry name" value="TRANSCRIPTIONAL REPRESSOR FRMR-RELATED"/>
    <property type="match status" value="1"/>
</dbReference>
<dbReference type="EMBL" id="CP015405">
    <property type="protein sequence ID" value="ANU76582.1"/>
    <property type="molecule type" value="Genomic_DNA"/>
</dbReference>
<dbReference type="KEGG" id="byl:A4V09_12855"/>
<keyword evidence="2" id="KW-1185">Reference proteome</keyword>
<protein>
    <submittedName>
        <fullName evidence="1">Transcriptional regulator</fullName>
    </submittedName>
</protein>
<dbReference type="STRING" id="1796616.A4V09_12855"/>
<dbReference type="Pfam" id="PF02583">
    <property type="entry name" value="Trns_repr_metal"/>
    <property type="match status" value="1"/>
</dbReference>
<dbReference type="CDD" id="cd10158">
    <property type="entry name" value="CsoR-like_DUF156_1"/>
    <property type="match status" value="1"/>
</dbReference>
<reference evidence="1" key="1">
    <citation type="submission" date="2017-04" db="EMBL/GenBank/DDBJ databases">
        <title>Complete Genome Sequences of Twelve Strains of a Stable Defined Moderately Diverse Mouse Microbiota 2 (sDMDMm2).</title>
        <authorList>
            <person name="Uchimura Y."/>
            <person name="Wyss M."/>
            <person name="Brugiroux S."/>
            <person name="Limenitakis J.P."/>
            <person name="Stecher B."/>
            <person name="McCoy K.D."/>
            <person name="Macpherson A.J."/>
        </authorList>
    </citation>
    <scope>NUCLEOTIDE SEQUENCE</scope>
    <source>
        <strain evidence="1">YL58</strain>
    </source>
</reference>
<sequence length="94" mass="10650">MREEEKYTEAKYDKSMVNRLARATGHLRSIRGMVEEGRDCSEVLIQLAAVWSAVNGAGKEVLKQYVDECIEEALEKGDTESLKRLNKALDSFLK</sequence>